<dbReference type="AlphaFoldDB" id="X0W408"/>
<accession>X0W408</accession>
<evidence type="ECO:0000259" key="1">
    <source>
        <dbReference type="SMART" id="SM00760"/>
    </source>
</evidence>
<dbReference type="PANTHER" id="PTHR30050:SF2">
    <property type="entry name" value="CHROMOSOMAL REPLICATION INITIATOR PROTEIN DNAA"/>
    <property type="match status" value="1"/>
</dbReference>
<dbReference type="Pfam" id="PF08299">
    <property type="entry name" value="Bac_DnaA_C"/>
    <property type="match status" value="1"/>
</dbReference>
<dbReference type="GO" id="GO:0003688">
    <property type="term" value="F:DNA replication origin binding"/>
    <property type="evidence" value="ECO:0007669"/>
    <property type="project" value="TreeGrafter"/>
</dbReference>
<dbReference type="GO" id="GO:0005886">
    <property type="term" value="C:plasma membrane"/>
    <property type="evidence" value="ECO:0007669"/>
    <property type="project" value="TreeGrafter"/>
</dbReference>
<dbReference type="GO" id="GO:0006270">
    <property type="term" value="P:DNA replication initiation"/>
    <property type="evidence" value="ECO:0007669"/>
    <property type="project" value="InterPro"/>
</dbReference>
<comment type="caution">
    <text evidence="2">The sequence shown here is derived from an EMBL/GenBank/DDBJ whole genome shotgun (WGS) entry which is preliminary data.</text>
</comment>
<sequence length="101" mass="11400">RNGLQEPSLRDIAVNTARHFSLALSELRSSSRCRPVVTARGVAMYLSRLLTQLSLTRIGDYFGGRDHSTVMHGCRKTERLIKSDPTIRQAVEQLQSKWMTA</sequence>
<dbReference type="PANTHER" id="PTHR30050">
    <property type="entry name" value="CHROMOSOMAL REPLICATION INITIATOR PROTEIN DNAA"/>
    <property type="match status" value="1"/>
</dbReference>
<dbReference type="SMART" id="SM00760">
    <property type="entry name" value="Bac_DnaA_C"/>
    <property type="match status" value="1"/>
</dbReference>
<dbReference type="InterPro" id="IPR010921">
    <property type="entry name" value="Trp_repressor/repl_initiator"/>
</dbReference>
<protein>
    <recommendedName>
        <fullName evidence="1">Chromosomal replication initiator DnaA C-terminal domain-containing protein</fullName>
    </recommendedName>
</protein>
<organism evidence="2">
    <name type="scientific">marine sediment metagenome</name>
    <dbReference type="NCBI Taxonomy" id="412755"/>
    <lineage>
        <taxon>unclassified sequences</taxon>
        <taxon>metagenomes</taxon>
        <taxon>ecological metagenomes</taxon>
    </lineage>
</organism>
<feature type="domain" description="Chromosomal replication initiator DnaA C-terminal" evidence="1">
    <location>
        <begin position="8"/>
        <end position="77"/>
    </location>
</feature>
<dbReference type="SUPFAM" id="SSF48295">
    <property type="entry name" value="TrpR-like"/>
    <property type="match status" value="1"/>
</dbReference>
<evidence type="ECO:0000313" key="2">
    <source>
        <dbReference type="EMBL" id="GAG18037.1"/>
    </source>
</evidence>
<dbReference type="Gene3D" id="1.10.1750.10">
    <property type="match status" value="1"/>
</dbReference>
<feature type="non-terminal residue" evidence="2">
    <location>
        <position position="1"/>
    </location>
</feature>
<dbReference type="GO" id="GO:0006275">
    <property type="term" value="P:regulation of DNA replication"/>
    <property type="evidence" value="ECO:0007669"/>
    <property type="project" value="InterPro"/>
</dbReference>
<dbReference type="EMBL" id="BARS01035394">
    <property type="protein sequence ID" value="GAG18037.1"/>
    <property type="molecule type" value="Genomic_DNA"/>
</dbReference>
<dbReference type="GO" id="GO:0005524">
    <property type="term" value="F:ATP binding"/>
    <property type="evidence" value="ECO:0007669"/>
    <property type="project" value="InterPro"/>
</dbReference>
<reference evidence="2" key="1">
    <citation type="journal article" date="2014" name="Front. Microbiol.">
        <title>High frequency of phylogenetically diverse reductive dehalogenase-homologous genes in deep subseafloor sedimentary metagenomes.</title>
        <authorList>
            <person name="Kawai M."/>
            <person name="Futagami T."/>
            <person name="Toyoda A."/>
            <person name="Takaki Y."/>
            <person name="Nishi S."/>
            <person name="Hori S."/>
            <person name="Arai W."/>
            <person name="Tsubouchi T."/>
            <person name="Morono Y."/>
            <person name="Uchiyama I."/>
            <person name="Ito T."/>
            <person name="Fujiyama A."/>
            <person name="Inagaki F."/>
            <person name="Takami H."/>
        </authorList>
    </citation>
    <scope>NUCLEOTIDE SEQUENCE</scope>
    <source>
        <strain evidence="2">Expedition CK06-06</strain>
    </source>
</reference>
<dbReference type="CDD" id="cd06571">
    <property type="entry name" value="Bac_DnaA_C"/>
    <property type="match status" value="1"/>
</dbReference>
<name>X0W408_9ZZZZ</name>
<proteinExistence type="predicted"/>
<gene>
    <name evidence="2" type="ORF">S01H1_54535</name>
</gene>
<dbReference type="InterPro" id="IPR013159">
    <property type="entry name" value="DnaA_C"/>
</dbReference>